<dbReference type="EMBL" id="JAGTXO010000056">
    <property type="protein sequence ID" value="KAG8458191.1"/>
    <property type="molecule type" value="Genomic_DNA"/>
</dbReference>
<dbReference type="Gene3D" id="1.10.510.10">
    <property type="entry name" value="Transferase(Phosphotransferase) domain 1"/>
    <property type="match status" value="1"/>
</dbReference>
<dbReference type="OMA" id="YTVFCEL"/>
<dbReference type="InterPro" id="IPR011009">
    <property type="entry name" value="Kinase-like_dom_sf"/>
</dbReference>
<dbReference type="GO" id="GO:0004672">
    <property type="term" value="F:protein kinase activity"/>
    <property type="evidence" value="ECO:0007669"/>
    <property type="project" value="InterPro"/>
</dbReference>
<dbReference type="InterPro" id="IPR004147">
    <property type="entry name" value="ABC1_dom"/>
</dbReference>
<evidence type="ECO:0000313" key="4">
    <source>
        <dbReference type="Proteomes" id="UP000751190"/>
    </source>
</evidence>
<dbReference type="GO" id="GO:0005524">
    <property type="term" value="F:ATP binding"/>
    <property type="evidence" value="ECO:0007669"/>
    <property type="project" value="InterPro"/>
</dbReference>
<protein>
    <recommendedName>
        <fullName evidence="2">Protein kinase domain-containing protein</fullName>
    </recommendedName>
</protein>
<keyword evidence="1" id="KW-0732">Signal</keyword>
<keyword evidence="4" id="KW-1185">Reference proteome</keyword>
<dbReference type="InterPro" id="IPR000719">
    <property type="entry name" value="Prot_kinase_dom"/>
</dbReference>
<accession>A0A8J5X4M1</accession>
<dbReference type="Proteomes" id="UP000751190">
    <property type="component" value="Unassembled WGS sequence"/>
</dbReference>
<comment type="caution">
    <text evidence="3">The sequence shown here is derived from an EMBL/GenBank/DDBJ whole genome shotgun (WGS) entry which is preliminary data.</text>
</comment>
<dbReference type="InterPro" id="IPR051130">
    <property type="entry name" value="Mito_struct-func_regulator"/>
</dbReference>
<feature type="chain" id="PRO_5035307833" description="Protein kinase domain-containing protein" evidence="1">
    <location>
        <begin position="19"/>
        <end position="598"/>
    </location>
</feature>
<dbReference type="SUPFAM" id="SSF56112">
    <property type="entry name" value="Protein kinase-like (PK-like)"/>
    <property type="match status" value="1"/>
</dbReference>
<evidence type="ECO:0000259" key="2">
    <source>
        <dbReference type="PROSITE" id="PS50011"/>
    </source>
</evidence>
<dbReference type="PANTHER" id="PTHR43173:SF12">
    <property type="entry name" value="PROTEIN KINASE SUPERFAMILY PROTEIN"/>
    <property type="match status" value="1"/>
</dbReference>
<sequence length="598" mass="64916">MAKGSACLILAIAATVRAMAIHTPSRHVALGRIKAMRRAALTSAADASGAAPAGVTPLAALTSGGEDAAEAIEYPGPLTAPQRLLRAATFWSRALPVVFSYLGLQASVNLRERILGRCLEAEECEVLWEEAHTEGAATLKDAITTLKGFYVKTGQIIAARVDLFPKQYTDALSGLTDDFDPMPAALVRKVIEQELLTGDERFDDVFEWFDDAPLGAASIAQVHHARLSAKYGGREVAVKVQRPAIEPKLLGDIANLKALAKGVRSVPSIPVDYYVVFSELEKQLADEFDFVKEATAMERIADALERTPQGEPCAPPVRIPRPVAPLVTRRCLVMEYMDGVPLSRAKAEMERRGVDPDGPEARLFARRLLRALTDAFGRSILETGFFHADPHAGNLFVMRDGSIGLIDFGQVKQISGRAREALAKVIVALADRRSDTDPAELELIGRLALELGVKLRPDAKPEGPAATAMWLFDGSVDALPGGYDMGELSPNSPVKELQSFPGDLVLVGRATVLIKGIAARLGVRWSLAREWAPIARRVLAHSEQRTDAPSRTRFRTVLRTTRQWAAGRASQASARLPPPIRRRLAAAVIRLRKLRGLD</sequence>
<evidence type="ECO:0000256" key="1">
    <source>
        <dbReference type="SAM" id="SignalP"/>
    </source>
</evidence>
<name>A0A8J5X4M1_DIALT</name>
<gene>
    <name evidence="3" type="ORF">KFE25_011722</name>
</gene>
<dbReference type="AlphaFoldDB" id="A0A8J5X4M1"/>
<reference evidence="3" key="1">
    <citation type="submission" date="2021-05" db="EMBL/GenBank/DDBJ databases">
        <title>The genome of the haptophyte Pavlova lutheri (Diacronema luteri, Pavlovales) - a model for lipid biosynthesis in eukaryotic algae.</title>
        <authorList>
            <person name="Hulatt C.J."/>
            <person name="Posewitz M.C."/>
        </authorList>
    </citation>
    <scope>NUCLEOTIDE SEQUENCE</scope>
    <source>
        <strain evidence="3">NIVA-4/92</strain>
    </source>
</reference>
<dbReference type="OrthoDB" id="427480at2759"/>
<dbReference type="CDD" id="cd05121">
    <property type="entry name" value="ABC1_ADCK3-like"/>
    <property type="match status" value="1"/>
</dbReference>
<dbReference type="PROSITE" id="PS50011">
    <property type="entry name" value="PROTEIN_KINASE_DOM"/>
    <property type="match status" value="1"/>
</dbReference>
<dbReference type="PANTHER" id="PTHR43173">
    <property type="entry name" value="ABC1 FAMILY PROTEIN"/>
    <property type="match status" value="1"/>
</dbReference>
<dbReference type="Pfam" id="PF03109">
    <property type="entry name" value="ABC1"/>
    <property type="match status" value="1"/>
</dbReference>
<organism evidence="3 4">
    <name type="scientific">Diacronema lutheri</name>
    <name type="common">Unicellular marine alga</name>
    <name type="synonym">Monochrysis lutheri</name>
    <dbReference type="NCBI Taxonomy" id="2081491"/>
    <lineage>
        <taxon>Eukaryota</taxon>
        <taxon>Haptista</taxon>
        <taxon>Haptophyta</taxon>
        <taxon>Pavlovophyceae</taxon>
        <taxon>Pavlovales</taxon>
        <taxon>Pavlovaceae</taxon>
        <taxon>Diacronema</taxon>
    </lineage>
</organism>
<feature type="signal peptide" evidence="1">
    <location>
        <begin position="1"/>
        <end position="18"/>
    </location>
</feature>
<proteinExistence type="predicted"/>
<evidence type="ECO:0000313" key="3">
    <source>
        <dbReference type="EMBL" id="KAG8458191.1"/>
    </source>
</evidence>
<feature type="domain" description="Protein kinase" evidence="2">
    <location>
        <begin position="208"/>
        <end position="565"/>
    </location>
</feature>